<accession>A0A7S4FX98</accession>
<proteinExistence type="predicted"/>
<name>A0A7S4FX98_9EUGL</name>
<protein>
    <submittedName>
        <fullName evidence="1">Uncharacterized protein</fullName>
    </submittedName>
</protein>
<organism evidence="1">
    <name type="scientific">Eutreptiella gymnastica</name>
    <dbReference type="NCBI Taxonomy" id="73025"/>
    <lineage>
        <taxon>Eukaryota</taxon>
        <taxon>Discoba</taxon>
        <taxon>Euglenozoa</taxon>
        <taxon>Euglenida</taxon>
        <taxon>Spirocuta</taxon>
        <taxon>Euglenophyceae</taxon>
        <taxon>Eutreptiales</taxon>
        <taxon>Eutreptiaceae</taxon>
        <taxon>Eutreptiella</taxon>
    </lineage>
</organism>
<evidence type="ECO:0000313" key="1">
    <source>
        <dbReference type="EMBL" id="CAE0818196.1"/>
    </source>
</evidence>
<gene>
    <name evidence="1" type="ORF">EGYM00163_LOCUS29364</name>
</gene>
<dbReference type="AlphaFoldDB" id="A0A7S4FX98"/>
<sequence>MLRESDHPAIDLSRKESSRDAQGRTRVCLLPHGWGRASCCGPPKGGVLICASPHGPLQSPCSRDATMCAMQLATATGACGLAGDRAFVLAVVLPAVLHVWAQVLGDGFASCIGARAVKMARHSDQLFPPVSASLQPPSPNSSCPFTYAHVAYMPPRAMRQFFALRLPVIWEGAPVHVFIVQGQRFGLPPAIDIQPFFFSTGASDGKRSGHTRTVVHAHMAGSSSVQVKPPRALSQRIHWAAHSQPLTNRPDLVLPRCATVPCMMKQLVVYPQN</sequence>
<reference evidence="1" key="1">
    <citation type="submission" date="2021-01" db="EMBL/GenBank/DDBJ databases">
        <authorList>
            <person name="Corre E."/>
            <person name="Pelletier E."/>
            <person name="Niang G."/>
            <person name="Scheremetjew M."/>
            <person name="Finn R."/>
            <person name="Kale V."/>
            <person name="Holt S."/>
            <person name="Cochrane G."/>
            <person name="Meng A."/>
            <person name="Brown T."/>
            <person name="Cohen L."/>
        </authorList>
    </citation>
    <scope>NUCLEOTIDE SEQUENCE</scope>
    <source>
        <strain evidence="1">CCMP1594</strain>
    </source>
</reference>
<dbReference type="EMBL" id="HBJA01084279">
    <property type="protein sequence ID" value="CAE0818196.1"/>
    <property type="molecule type" value="Transcribed_RNA"/>
</dbReference>